<comment type="caution">
    <text evidence="2">The sequence shown here is derived from an EMBL/GenBank/DDBJ whole genome shotgun (WGS) entry which is preliminary data.</text>
</comment>
<protein>
    <submittedName>
        <fullName evidence="2">Uncharacterized protein</fullName>
    </submittedName>
</protein>
<dbReference type="Proteomes" id="UP001341820">
    <property type="component" value="Unassembled WGS sequence"/>
</dbReference>
<proteinExistence type="predicted"/>
<accession>A0ABU6NQ90</accession>
<keyword evidence="1" id="KW-0732">Signal</keyword>
<sequence>MKQVVAMTAALLIVSSLYLVSNSFDASSSKQDTDYNVIELPSPPKKETGNWDKQYVSFNLNNQRISWLFFLFLYIDRWRKDTIKSYYIKEDQCFYV</sequence>
<reference evidence="2 3" key="1">
    <citation type="submission" date="2023-03" db="EMBL/GenBank/DDBJ databases">
        <title>Bacillus Genome Sequencing.</title>
        <authorList>
            <person name="Dunlap C."/>
        </authorList>
    </citation>
    <scope>NUCLEOTIDE SEQUENCE [LARGE SCALE GENOMIC DNA]</scope>
    <source>
        <strain evidence="2 3">B-4107</strain>
    </source>
</reference>
<dbReference type="RefSeq" id="WP_328238978.1">
    <property type="nucleotide sequence ID" value="NZ_JAROAS010000065.1"/>
</dbReference>
<evidence type="ECO:0000313" key="2">
    <source>
        <dbReference type="EMBL" id="MED4130353.1"/>
    </source>
</evidence>
<feature type="signal peptide" evidence="1">
    <location>
        <begin position="1"/>
        <end position="26"/>
    </location>
</feature>
<name>A0ABU6NQ90_9BACI</name>
<organism evidence="2 3">
    <name type="scientific">Shouchella miscanthi</name>
    <dbReference type="NCBI Taxonomy" id="2598861"/>
    <lineage>
        <taxon>Bacteria</taxon>
        <taxon>Bacillati</taxon>
        <taxon>Bacillota</taxon>
        <taxon>Bacilli</taxon>
        <taxon>Bacillales</taxon>
        <taxon>Bacillaceae</taxon>
        <taxon>Shouchella</taxon>
    </lineage>
</organism>
<evidence type="ECO:0000313" key="3">
    <source>
        <dbReference type="Proteomes" id="UP001341820"/>
    </source>
</evidence>
<feature type="chain" id="PRO_5047456169" evidence="1">
    <location>
        <begin position="27"/>
        <end position="96"/>
    </location>
</feature>
<keyword evidence="3" id="KW-1185">Reference proteome</keyword>
<gene>
    <name evidence="2" type="ORF">P5F74_19775</name>
</gene>
<dbReference type="EMBL" id="JAROAS010000065">
    <property type="protein sequence ID" value="MED4130353.1"/>
    <property type="molecule type" value="Genomic_DNA"/>
</dbReference>
<evidence type="ECO:0000256" key="1">
    <source>
        <dbReference type="SAM" id="SignalP"/>
    </source>
</evidence>